<comment type="catalytic activity">
    <reaction evidence="1 16">
        <text>1-(5-phospho-beta-D-ribosyl)-ATP + diphosphate = 5-phospho-alpha-D-ribose 1-diphosphate + ATP</text>
        <dbReference type="Rhea" id="RHEA:18473"/>
        <dbReference type="ChEBI" id="CHEBI:30616"/>
        <dbReference type="ChEBI" id="CHEBI:33019"/>
        <dbReference type="ChEBI" id="CHEBI:58017"/>
        <dbReference type="ChEBI" id="CHEBI:73183"/>
        <dbReference type="EC" id="2.4.2.17"/>
    </reaction>
</comment>
<dbReference type="InterPro" id="IPR013820">
    <property type="entry name" value="ATP_PRibTrfase_cat"/>
</dbReference>
<evidence type="ECO:0000313" key="19">
    <source>
        <dbReference type="Proteomes" id="UP000247565"/>
    </source>
</evidence>
<dbReference type="EC" id="2.4.2.17" evidence="6 16"/>
<proteinExistence type="inferred from homology"/>
<keyword evidence="12 16" id="KW-0547">Nucleotide-binding</keyword>
<dbReference type="PANTHER" id="PTHR21403:SF8">
    <property type="entry name" value="ATP PHOSPHORIBOSYLTRANSFERASE"/>
    <property type="match status" value="1"/>
</dbReference>
<keyword evidence="9 16" id="KW-0028">Amino-acid biosynthesis</keyword>
<keyword evidence="19" id="KW-1185">Reference proteome</keyword>
<dbReference type="UniPathway" id="UPA00031">
    <property type="reaction ID" value="UER00006"/>
</dbReference>
<comment type="domain">
    <text evidence="16">Lacks the C-terminal regulatory region which is replaced by HisZ.</text>
</comment>
<dbReference type="Pfam" id="PF01634">
    <property type="entry name" value="HisG"/>
    <property type="match status" value="1"/>
</dbReference>
<reference evidence="18 19" key="1">
    <citation type="submission" date="2018-05" db="EMBL/GenBank/DDBJ databases">
        <title>Reference genomes for bee gut microbiota database.</title>
        <authorList>
            <person name="Ellegaard K.M."/>
        </authorList>
    </citation>
    <scope>NUCLEOTIDE SEQUENCE [LARGE SCALE GENOMIC DNA]</scope>
    <source>
        <strain evidence="18 19">ESL0284</strain>
    </source>
</reference>
<evidence type="ECO:0000256" key="6">
    <source>
        <dbReference type="ARBA" id="ARBA00011946"/>
    </source>
</evidence>
<evidence type="ECO:0000256" key="2">
    <source>
        <dbReference type="ARBA" id="ARBA00004496"/>
    </source>
</evidence>
<evidence type="ECO:0000259" key="17">
    <source>
        <dbReference type="Pfam" id="PF01634"/>
    </source>
</evidence>
<dbReference type="GO" id="GO:0005524">
    <property type="term" value="F:ATP binding"/>
    <property type="evidence" value="ECO:0007669"/>
    <property type="project" value="UniProtKB-KW"/>
</dbReference>
<evidence type="ECO:0000256" key="3">
    <source>
        <dbReference type="ARBA" id="ARBA00004667"/>
    </source>
</evidence>
<dbReference type="InterPro" id="IPR024893">
    <property type="entry name" value="ATP_PRibTrfase_HisG_short"/>
</dbReference>
<dbReference type="GO" id="GO:0003879">
    <property type="term" value="F:ATP phosphoribosyltransferase activity"/>
    <property type="evidence" value="ECO:0007669"/>
    <property type="project" value="UniProtKB-UniRule"/>
</dbReference>
<dbReference type="GO" id="GO:0000105">
    <property type="term" value="P:L-histidine biosynthetic process"/>
    <property type="evidence" value="ECO:0007669"/>
    <property type="project" value="UniProtKB-UniRule"/>
</dbReference>
<evidence type="ECO:0000256" key="8">
    <source>
        <dbReference type="ARBA" id="ARBA00022490"/>
    </source>
</evidence>
<evidence type="ECO:0000256" key="1">
    <source>
        <dbReference type="ARBA" id="ARBA00000915"/>
    </source>
</evidence>
<organism evidence="18 19">
    <name type="scientific">Commensalibacter melissae</name>
    <dbReference type="NCBI Taxonomy" id="2070537"/>
    <lineage>
        <taxon>Bacteria</taxon>
        <taxon>Pseudomonadati</taxon>
        <taxon>Pseudomonadota</taxon>
        <taxon>Alphaproteobacteria</taxon>
        <taxon>Acetobacterales</taxon>
        <taxon>Acetobacteraceae</taxon>
    </lineage>
</organism>
<dbReference type="EMBL" id="QGLT01000004">
    <property type="protein sequence ID" value="PXY99728.1"/>
    <property type="molecule type" value="Genomic_DNA"/>
</dbReference>
<dbReference type="InterPro" id="IPR001348">
    <property type="entry name" value="ATP_PRibTrfase_HisG"/>
</dbReference>
<comment type="subunit">
    <text evidence="5 16">Heteromultimer composed of HisG and HisZ subunits.</text>
</comment>
<evidence type="ECO:0000256" key="16">
    <source>
        <dbReference type="HAMAP-Rule" id="MF_01018"/>
    </source>
</evidence>
<dbReference type="RefSeq" id="WP_110439348.1">
    <property type="nucleotide sequence ID" value="NZ_CP046393.1"/>
</dbReference>
<dbReference type="OrthoDB" id="9806435at2"/>
<sequence length="232" mass="25552">MSVPGVKSNPLILALPKGRILKDCLPLLETANIIPEPAFFDKDSRLLRFKTNDPGLDIIRVRSFDVATFVAFGTASLGVCGSDVLMEFDYSDIYAPLDLNIGRCRLSIAQLADTKNKNLEDPARWSQISVATKYPNITQRYFASKGVQADIINLHGAMELAPVLKLSSLIVDLVDTGSTLRANGLQEIKTITQISSRLIINRTALKTQSAHVNALIERFRQLVTLPNNEDIS</sequence>
<dbReference type="GO" id="GO:0005737">
    <property type="term" value="C:cytoplasm"/>
    <property type="evidence" value="ECO:0007669"/>
    <property type="project" value="UniProtKB-SubCell"/>
</dbReference>
<dbReference type="Gene3D" id="3.40.190.10">
    <property type="entry name" value="Periplasmic binding protein-like II"/>
    <property type="match status" value="2"/>
</dbReference>
<evidence type="ECO:0000256" key="10">
    <source>
        <dbReference type="ARBA" id="ARBA00022676"/>
    </source>
</evidence>
<keyword evidence="11 16" id="KW-0808">Transferase</keyword>
<keyword evidence="13 16" id="KW-0067">ATP-binding</keyword>
<evidence type="ECO:0000256" key="4">
    <source>
        <dbReference type="ARBA" id="ARBA00009489"/>
    </source>
</evidence>
<comment type="caution">
    <text evidence="18">The sequence shown here is derived from an EMBL/GenBank/DDBJ whole genome shotgun (WGS) entry which is preliminary data.</text>
</comment>
<name>A0A318MV70_9PROT</name>
<protein>
    <recommendedName>
        <fullName evidence="7 16">ATP phosphoribosyltransferase</fullName>
        <shortName evidence="16">ATP-PRT</shortName>
        <shortName evidence="16">ATP-PRTase</shortName>
        <ecNumber evidence="6 16">2.4.2.17</ecNumber>
    </recommendedName>
</protein>
<evidence type="ECO:0000313" key="18">
    <source>
        <dbReference type="EMBL" id="PXY99728.1"/>
    </source>
</evidence>
<keyword evidence="14 16" id="KW-0368">Histidine biosynthesis</keyword>
<dbReference type="FunFam" id="3.40.190.10:FF:000008">
    <property type="entry name" value="ATP phosphoribosyltransferase"/>
    <property type="match status" value="1"/>
</dbReference>
<evidence type="ECO:0000256" key="9">
    <source>
        <dbReference type="ARBA" id="ARBA00022605"/>
    </source>
</evidence>
<comment type="subcellular location">
    <subcellularLocation>
        <location evidence="2 16">Cytoplasm</location>
    </subcellularLocation>
</comment>
<evidence type="ECO:0000256" key="12">
    <source>
        <dbReference type="ARBA" id="ARBA00022741"/>
    </source>
</evidence>
<evidence type="ECO:0000256" key="7">
    <source>
        <dbReference type="ARBA" id="ARBA00020998"/>
    </source>
</evidence>
<dbReference type="SUPFAM" id="SSF53850">
    <property type="entry name" value="Periplasmic binding protein-like II"/>
    <property type="match status" value="1"/>
</dbReference>
<dbReference type="Proteomes" id="UP000247565">
    <property type="component" value="Unassembled WGS sequence"/>
</dbReference>
<evidence type="ECO:0000256" key="5">
    <source>
        <dbReference type="ARBA" id="ARBA00011496"/>
    </source>
</evidence>
<evidence type="ECO:0000256" key="14">
    <source>
        <dbReference type="ARBA" id="ARBA00023102"/>
    </source>
</evidence>
<keyword evidence="10 16" id="KW-0328">Glycosyltransferase</keyword>
<keyword evidence="8 16" id="KW-0963">Cytoplasm</keyword>
<accession>A0A318MV70</accession>
<evidence type="ECO:0000256" key="13">
    <source>
        <dbReference type="ARBA" id="ARBA00022840"/>
    </source>
</evidence>
<dbReference type="HAMAP" id="MF_01018">
    <property type="entry name" value="HisG_Short"/>
    <property type="match status" value="1"/>
</dbReference>
<dbReference type="NCBIfam" id="TIGR00070">
    <property type="entry name" value="hisG"/>
    <property type="match status" value="1"/>
</dbReference>
<gene>
    <name evidence="16" type="primary">hisG</name>
    <name evidence="18" type="ORF">DK869_07220</name>
</gene>
<comment type="pathway">
    <text evidence="3 16">Amino-acid biosynthesis; L-histidine biosynthesis; L-histidine from 5-phospho-alpha-D-ribose 1-diphosphate: step 1/9.</text>
</comment>
<comment type="function">
    <text evidence="15 16">Catalyzes the condensation of ATP and 5-phosphoribose 1-diphosphate to form N'-(5'-phosphoribosyl)-ATP (PR-ATP). Has a crucial role in the pathway because the rate of histidine biosynthesis seems to be controlled primarily by regulation of HisG enzymatic activity.</text>
</comment>
<dbReference type="AlphaFoldDB" id="A0A318MV70"/>
<comment type="similarity">
    <text evidence="4 16">Belongs to the ATP phosphoribosyltransferase family. Short subfamily.</text>
</comment>
<evidence type="ECO:0000256" key="15">
    <source>
        <dbReference type="ARBA" id="ARBA00024861"/>
    </source>
</evidence>
<dbReference type="PANTHER" id="PTHR21403">
    <property type="entry name" value="ATP PHOSPHORIBOSYLTRANSFERASE ATP-PRTASE"/>
    <property type="match status" value="1"/>
</dbReference>
<feature type="domain" description="ATP phosphoribosyltransferase catalytic" evidence="17">
    <location>
        <begin position="62"/>
        <end position="220"/>
    </location>
</feature>
<evidence type="ECO:0000256" key="11">
    <source>
        <dbReference type="ARBA" id="ARBA00022679"/>
    </source>
</evidence>
<dbReference type="CDD" id="cd13595">
    <property type="entry name" value="PBP2_HisGs"/>
    <property type="match status" value="1"/>
</dbReference>